<organism evidence="2 3">
    <name type="scientific">Coccidioides immitis RMSCC 2394</name>
    <dbReference type="NCBI Taxonomy" id="404692"/>
    <lineage>
        <taxon>Eukaryota</taxon>
        <taxon>Fungi</taxon>
        <taxon>Dikarya</taxon>
        <taxon>Ascomycota</taxon>
        <taxon>Pezizomycotina</taxon>
        <taxon>Eurotiomycetes</taxon>
        <taxon>Eurotiomycetidae</taxon>
        <taxon>Onygenales</taxon>
        <taxon>Onygenaceae</taxon>
        <taxon>Coccidioides</taxon>
    </lineage>
</organism>
<dbReference type="EMBL" id="DS028095">
    <property type="protein sequence ID" value="KMP05093.1"/>
    <property type="molecule type" value="Genomic_DNA"/>
</dbReference>
<protein>
    <submittedName>
        <fullName evidence="2">Uncharacterized protein</fullName>
    </submittedName>
</protein>
<evidence type="ECO:0000256" key="1">
    <source>
        <dbReference type="SAM" id="MobiDB-lite"/>
    </source>
</evidence>
<dbReference type="AlphaFoldDB" id="A0A0J6YDU6"/>
<dbReference type="Proteomes" id="UP000054565">
    <property type="component" value="Unassembled WGS sequence"/>
</dbReference>
<name>A0A0J6YDU6_COCIT</name>
<evidence type="ECO:0000313" key="2">
    <source>
        <dbReference type="EMBL" id="KMP05093.1"/>
    </source>
</evidence>
<proteinExistence type="predicted"/>
<sequence>MTRDPVLHDDQKERRESSTAIVLEEREEKSRQFAGDDWSPDWSIGGMAEPALGFHAKWKRTVVGRKEHQLFETLVHWKGGLSSKTGVRAALNRTRCNTKVRDSNWQKRAKRYAPTCNVSRPGAREAVEDHAAGERRIRLRQSDLTAWGQETGGELTDSGPRGERPAFSLRLAGRLNLDTASVAGRLVYWWRNYCLSSALGAFHLSATWAWWQVGGFMLLSRPVPLFITSRHRQEFTWPSLHISCPFSVQGLQLL</sequence>
<reference evidence="3" key="1">
    <citation type="journal article" date="2010" name="Genome Res.">
        <title>Population genomic sequencing of Coccidioides fungi reveals recent hybridization and transposon control.</title>
        <authorList>
            <person name="Neafsey D.E."/>
            <person name="Barker B.M."/>
            <person name="Sharpton T.J."/>
            <person name="Stajich J.E."/>
            <person name="Park D.J."/>
            <person name="Whiston E."/>
            <person name="Hung C.-Y."/>
            <person name="McMahan C."/>
            <person name="White J."/>
            <person name="Sykes S."/>
            <person name="Heiman D."/>
            <person name="Young S."/>
            <person name="Zeng Q."/>
            <person name="Abouelleil A."/>
            <person name="Aftuck L."/>
            <person name="Bessette D."/>
            <person name="Brown A."/>
            <person name="FitzGerald M."/>
            <person name="Lui A."/>
            <person name="Macdonald J.P."/>
            <person name="Priest M."/>
            <person name="Orbach M.J."/>
            <person name="Galgiani J.N."/>
            <person name="Kirkland T.N."/>
            <person name="Cole G.T."/>
            <person name="Birren B.W."/>
            <person name="Henn M.R."/>
            <person name="Taylor J.W."/>
            <person name="Rounsley S.D."/>
        </authorList>
    </citation>
    <scope>NUCLEOTIDE SEQUENCE [LARGE SCALE GENOMIC DNA]</scope>
    <source>
        <strain evidence="3">RMSCC 2394</strain>
    </source>
</reference>
<evidence type="ECO:0000313" key="3">
    <source>
        <dbReference type="Proteomes" id="UP000054565"/>
    </source>
</evidence>
<gene>
    <name evidence="2" type="ORF">CIRG_04775</name>
</gene>
<feature type="region of interest" description="Disordered" evidence="1">
    <location>
        <begin position="1"/>
        <end position="28"/>
    </location>
</feature>
<accession>A0A0J6YDU6</accession>